<dbReference type="PANTHER" id="PTHR10655">
    <property type="entry name" value="LYSOPHOSPHOLIPASE-RELATED"/>
    <property type="match status" value="1"/>
</dbReference>
<sequence>MTLPADPSAPPIRLVSAQIDESAVVRSHPTGSELPLVLLLHGLGSHERDLTGFVPHLPNRFQYASLRGIHAWVQGYAWLEAQIDPAAPEALERSAAAVEAWIAGRAAEGVRTRGAIGFSQGGMLALQLLRRRPEALDWIVQLSGAPFPAPMPGDAALAARRPPALWGHGGLDPLFDAAREQEVRTFMTAHTDLVEERSPYLGHGVDEQVLAAVRRFLDAAPER</sequence>
<feature type="domain" description="Phospholipase/carboxylesterase/thioesterase" evidence="3">
    <location>
        <begin position="29"/>
        <end position="218"/>
    </location>
</feature>
<reference evidence="4 5" key="1">
    <citation type="submission" date="2024-09" db="EMBL/GenBank/DDBJ databases">
        <authorList>
            <person name="Sun Q."/>
            <person name="Mori K."/>
        </authorList>
    </citation>
    <scope>NUCLEOTIDE SEQUENCE [LARGE SCALE GENOMIC DNA]</scope>
    <source>
        <strain evidence="4 5">CICC 10874</strain>
    </source>
</reference>
<dbReference type="InterPro" id="IPR003140">
    <property type="entry name" value="PLipase/COase/thioEstase"/>
</dbReference>
<evidence type="ECO:0000313" key="5">
    <source>
        <dbReference type="Proteomes" id="UP001589793"/>
    </source>
</evidence>
<evidence type="ECO:0000313" key="4">
    <source>
        <dbReference type="EMBL" id="MFC0675910.1"/>
    </source>
</evidence>
<evidence type="ECO:0000256" key="1">
    <source>
        <dbReference type="ARBA" id="ARBA00006499"/>
    </source>
</evidence>
<keyword evidence="2 4" id="KW-0378">Hydrolase</keyword>
<comment type="similarity">
    <text evidence="1">Belongs to the AB hydrolase superfamily. AB hydrolase 2 family.</text>
</comment>
<evidence type="ECO:0000259" key="3">
    <source>
        <dbReference type="Pfam" id="PF02230"/>
    </source>
</evidence>
<accession>A0ABV6RFX4</accession>
<dbReference type="InterPro" id="IPR050565">
    <property type="entry name" value="LYPA1-2/EST-like"/>
</dbReference>
<organism evidence="4 5">
    <name type="scientific">Brachybacterium hainanense</name>
    <dbReference type="NCBI Taxonomy" id="1541174"/>
    <lineage>
        <taxon>Bacteria</taxon>
        <taxon>Bacillati</taxon>
        <taxon>Actinomycetota</taxon>
        <taxon>Actinomycetes</taxon>
        <taxon>Micrococcales</taxon>
        <taxon>Dermabacteraceae</taxon>
        <taxon>Brachybacterium</taxon>
    </lineage>
</organism>
<dbReference type="SUPFAM" id="SSF53474">
    <property type="entry name" value="alpha/beta-Hydrolases"/>
    <property type="match status" value="1"/>
</dbReference>
<comment type="caution">
    <text evidence="4">The sequence shown here is derived from an EMBL/GenBank/DDBJ whole genome shotgun (WGS) entry which is preliminary data.</text>
</comment>
<protein>
    <submittedName>
        <fullName evidence="4">Alpha/beta hydrolase</fullName>
    </submittedName>
</protein>
<name>A0ABV6RFX4_9MICO</name>
<dbReference type="InterPro" id="IPR029058">
    <property type="entry name" value="AB_hydrolase_fold"/>
</dbReference>
<dbReference type="PANTHER" id="PTHR10655:SF17">
    <property type="entry name" value="LYSOPHOSPHOLIPASE-LIKE PROTEIN 1"/>
    <property type="match status" value="1"/>
</dbReference>
<evidence type="ECO:0000256" key="2">
    <source>
        <dbReference type="ARBA" id="ARBA00022801"/>
    </source>
</evidence>
<dbReference type="GO" id="GO:0016787">
    <property type="term" value="F:hydrolase activity"/>
    <property type="evidence" value="ECO:0007669"/>
    <property type="project" value="UniProtKB-KW"/>
</dbReference>
<dbReference type="RefSeq" id="WP_376982953.1">
    <property type="nucleotide sequence ID" value="NZ_JBHLSV010000033.1"/>
</dbReference>
<dbReference type="Proteomes" id="UP001589793">
    <property type="component" value="Unassembled WGS sequence"/>
</dbReference>
<keyword evidence="5" id="KW-1185">Reference proteome</keyword>
<dbReference type="EMBL" id="JBHLSV010000033">
    <property type="protein sequence ID" value="MFC0675910.1"/>
    <property type="molecule type" value="Genomic_DNA"/>
</dbReference>
<dbReference type="Gene3D" id="3.40.50.1820">
    <property type="entry name" value="alpha/beta hydrolase"/>
    <property type="match status" value="1"/>
</dbReference>
<gene>
    <name evidence="4" type="ORF">ACFFF6_18320</name>
</gene>
<dbReference type="Pfam" id="PF02230">
    <property type="entry name" value="Abhydrolase_2"/>
    <property type="match status" value="1"/>
</dbReference>
<proteinExistence type="inferred from homology"/>